<protein>
    <submittedName>
        <fullName evidence="2">Uncharacterized protein</fullName>
    </submittedName>
</protein>
<evidence type="ECO:0000313" key="2">
    <source>
        <dbReference type="EMBL" id="GGC73448.1"/>
    </source>
</evidence>
<evidence type="ECO:0000256" key="1">
    <source>
        <dbReference type="SAM" id="Phobius"/>
    </source>
</evidence>
<accession>A0ABQ1NGH3</accession>
<keyword evidence="3" id="KW-1185">Reference proteome</keyword>
<proteinExistence type="predicted"/>
<keyword evidence="1" id="KW-0472">Membrane</keyword>
<dbReference type="RefSeq" id="WP_062444047.1">
    <property type="nucleotide sequence ID" value="NZ_BMCJ01000001.1"/>
</dbReference>
<name>A0ABQ1NGH3_9BACI</name>
<evidence type="ECO:0000313" key="3">
    <source>
        <dbReference type="Proteomes" id="UP000619534"/>
    </source>
</evidence>
<feature type="transmembrane region" description="Helical" evidence="1">
    <location>
        <begin position="31"/>
        <end position="50"/>
    </location>
</feature>
<gene>
    <name evidence="2" type="ORF">GCM10007216_00100</name>
</gene>
<reference evidence="3" key="1">
    <citation type="journal article" date="2019" name="Int. J. Syst. Evol. Microbiol.">
        <title>The Global Catalogue of Microorganisms (GCM) 10K type strain sequencing project: providing services to taxonomists for standard genome sequencing and annotation.</title>
        <authorList>
            <consortium name="The Broad Institute Genomics Platform"/>
            <consortium name="The Broad Institute Genome Sequencing Center for Infectious Disease"/>
            <person name="Wu L."/>
            <person name="Ma J."/>
        </authorList>
    </citation>
    <scope>NUCLEOTIDE SEQUENCE [LARGE SCALE GENOMIC DNA]</scope>
    <source>
        <strain evidence="3">CCM 7282</strain>
    </source>
</reference>
<dbReference type="Proteomes" id="UP000619534">
    <property type="component" value="Unassembled WGS sequence"/>
</dbReference>
<keyword evidence="1" id="KW-1133">Transmembrane helix</keyword>
<organism evidence="2 3">
    <name type="scientific">Thalassobacillus devorans</name>
    <dbReference type="NCBI Taxonomy" id="279813"/>
    <lineage>
        <taxon>Bacteria</taxon>
        <taxon>Bacillati</taxon>
        <taxon>Bacillota</taxon>
        <taxon>Bacilli</taxon>
        <taxon>Bacillales</taxon>
        <taxon>Bacillaceae</taxon>
        <taxon>Thalassobacillus</taxon>
    </lineage>
</organism>
<keyword evidence="1" id="KW-0812">Transmembrane</keyword>
<sequence>MWPILGILSVSTAVFFIEVPKLRKKNKKKDLAYFCIFLTAATIISILESMGKNLWNPLDLIQAFYAPFNAWLQNIFT</sequence>
<dbReference type="EMBL" id="BMCJ01000001">
    <property type="protein sequence ID" value="GGC73448.1"/>
    <property type="molecule type" value="Genomic_DNA"/>
</dbReference>
<comment type="caution">
    <text evidence="2">The sequence shown here is derived from an EMBL/GenBank/DDBJ whole genome shotgun (WGS) entry which is preliminary data.</text>
</comment>